<evidence type="ECO:0000313" key="3">
    <source>
        <dbReference type="Proteomes" id="UP000683925"/>
    </source>
</evidence>
<evidence type="ECO:0000313" key="2">
    <source>
        <dbReference type="EMBL" id="CAD8199862.1"/>
    </source>
</evidence>
<name>A0A8S1XGT5_PAROT</name>
<reference evidence="2" key="1">
    <citation type="submission" date="2021-01" db="EMBL/GenBank/DDBJ databases">
        <authorList>
            <consortium name="Genoscope - CEA"/>
            <person name="William W."/>
        </authorList>
    </citation>
    <scope>NUCLEOTIDE SEQUENCE</scope>
</reference>
<protein>
    <submittedName>
        <fullName evidence="2">Uncharacterized protein</fullName>
    </submittedName>
</protein>
<accession>A0A8S1XGT5</accession>
<keyword evidence="3" id="KW-1185">Reference proteome</keyword>
<feature type="region of interest" description="Disordered" evidence="1">
    <location>
        <begin position="438"/>
        <end position="459"/>
    </location>
</feature>
<feature type="compositionally biased region" description="Polar residues" evidence="1">
    <location>
        <begin position="438"/>
        <end position="454"/>
    </location>
</feature>
<proteinExistence type="predicted"/>
<dbReference type="EMBL" id="CAJJDP010000120">
    <property type="protein sequence ID" value="CAD8199862.1"/>
    <property type="molecule type" value="Genomic_DNA"/>
</dbReference>
<sequence length="493" mass="57877">MVYQSLIEVHVIVEDSIRHLMHSLTNGLNISDVLRNMPSYTFTKTMELIESIVKEFEYDKIKSDLVEECEPEKTTYDQWRRQNAHFMKEFIRKPDNVMEELVEEQYEEKPPIWEEFQPEIVQTQQEPESDLYDDHLRSQLSYRERMRKEFEENQALIEKEKLEERRKVRVLVDGQPEKVTYDIDGKIILKAKRIQLAPVRKIEGQQMKESAPSQTEELAVLKPRRPAFRKPKLKVFKVQPTNEDGEAQKIIAQQERNHLQEFMDVLQLKPGVFLEMEHYEKGQRIKHTQAQDLPYRIQNKMDQYLASEQSQSIRLSKEEYSSITINNSILRGSYEQSYLKKKTGVRQNSTQKTKQSDYEDTVPKNGIVKVNDIGKFYDLLIKDSEIIEENTHTDFPPLLMDRQESLSIQEFKTPTKSELPSIPATQFYKYLQKQQPPSLSRIDNNSVTGSVTSKLTRDRSMPEVASNMKLHQCLAAPKIGKFLGFGVNQKYKF</sequence>
<gene>
    <name evidence="2" type="ORF">POCTA_138.1.T1200159</name>
</gene>
<dbReference type="OrthoDB" id="294485at2759"/>
<evidence type="ECO:0000256" key="1">
    <source>
        <dbReference type="SAM" id="MobiDB-lite"/>
    </source>
</evidence>
<dbReference type="Proteomes" id="UP000683925">
    <property type="component" value="Unassembled WGS sequence"/>
</dbReference>
<dbReference type="OMA" id="FGVNQKY"/>
<comment type="caution">
    <text evidence="2">The sequence shown here is derived from an EMBL/GenBank/DDBJ whole genome shotgun (WGS) entry which is preliminary data.</text>
</comment>
<dbReference type="AlphaFoldDB" id="A0A8S1XGT5"/>
<organism evidence="2 3">
    <name type="scientific">Paramecium octaurelia</name>
    <dbReference type="NCBI Taxonomy" id="43137"/>
    <lineage>
        <taxon>Eukaryota</taxon>
        <taxon>Sar</taxon>
        <taxon>Alveolata</taxon>
        <taxon>Ciliophora</taxon>
        <taxon>Intramacronucleata</taxon>
        <taxon>Oligohymenophorea</taxon>
        <taxon>Peniculida</taxon>
        <taxon>Parameciidae</taxon>
        <taxon>Paramecium</taxon>
    </lineage>
</organism>